<dbReference type="PANTHER" id="PTHR34585:SF22">
    <property type="entry name" value="HELIX-TURN-HELIX DOMAIN-CONTAINING PROTEIN"/>
    <property type="match status" value="1"/>
</dbReference>
<proteinExistence type="predicted"/>
<gene>
    <name evidence="1" type="ORF">H4075_06550</name>
</gene>
<dbReference type="Proteomes" id="UP000515344">
    <property type="component" value="Chromosome"/>
</dbReference>
<dbReference type="EMBL" id="CP060007">
    <property type="protein sequence ID" value="QNA45848.1"/>
    <property type="molecule type" value="Genomic_DNA"/>
</dbReference>
<dbReference type="RefSeq" id="WP_182805258.1">
    <property type="nucleotide sequence ID" value="NZ_CP060007.1"/>
</dbReference>
<protein>
    <submittedName>
        <fullName evidence="1">Helix-turn-helix domain-containing protein</fullName>
    </submittedName>
</protein>
<accession>A0A7G5XK45</accession>
<keyword evidence="2" id="KW-1185">Reference proteome</keyword>
<sequence length="89" mass="10654">MNKKQLPDGLNEEIKKLVQQLLEKNHRPASEIVMDDVDLRNMLKISRRTALNYRQQWGLKFYKIENKIFYFLSDVIDFIKSDKPKNDQA</sequence>
<evidence type="ECO:0000313" key="2">
    <source>
        <dbReference type="Proteomes" id="UP000515344"/>
    </source>
</evidence>
<name>A0A7G5XK45_9BACT</name>
<dbReference type="AlphaFoldDB" id="A0A7G5XK45"/>
<reference evidence="2" key="1">
    <citation type="submission" date="2020-08" db="EMBL/GenBank/DDBJ databases">
        <title>Lacibacter sp. S13-6-6 genome sequencing.</title>
        <authorList>
            <person name="Jin L."/>
        </authorList>
    </citation>
    <scope>NUCLEOTIDE SEQUENCE [LARGE SCALE GENOMIC DNA]</scope>
    <source>
        <strain evidence="2">S13-6-6</strain>
    </source>
</reference>
<organism evidence="1 2">
    <name type="scientific">Lacibacter sediminis</name>
    <dbReference type="NCBI Taxonomy" id="2760713"/>
    <lineage>
        <taxon>Bacteria</taxon>
        <taxon>Pseudomonadati</taxon>
        <taxon>Bacteroidota</taxon>
        <taxon>Chitinophagia</taxon>
        <taxon>Chitinophagales</taxon>
        <taxon>Chitinophagaceae</taxon>
        <taxon>Lacibacter</taxon>
    </lineage>
</organism>
<dbReference type="KEGG" id="lacs:H4075_06550"/>
<dbReference type="PANTHER" id="PTHR34585">
    <property type="match status" value="1"/>
</dbReference>
<evidence type="ECO:0000313" key="1">
    <source>
        <dbReference type="EMBL" id="QNA45848.1"/>
    </source>
</evidence>